<protein>
    <submittedName>
        <fullName evidence="1">DUF4919 domain-containing protein</fullName>
    </submittedName>
</protein>
<dbReference type="EMBL" id="RQVQ01000018">
    <property type="protein sequence ID" value="RRJ90299.1"/>
    <property type="molecule type" value="Genomic_DNA"/>
</dbReference>
<gene>
    <name evidence="1" type="ORF">EG240_09335</name>
</gene>
<comment type="caution">
    <text evidence="1">The sequence shown here is derived from an EMBL/GenBank/DDBJ whole genome shotgun (WGS) entry which is preliminary data.</text>
</comment>
<accession>A0A3P3W9K1</accession>
<organism evidence="1 2">
    <name type="scientific">Paenimyroides tangerinum</name>
    <dbReference type="NCBI Taxonomy" id="2488728"/>
    <lineage>
        <taxon>Bacteria</taxon>
        <taxon>Pseudomonadati</taxon>
        <taxon>Bacteroidota</taxon>
        <taxon>Flavobacteriia</taxon>
        <taxon>Flavobacteriales</taxon>
        <taxon>Flavobacteriaceae</taxon>
        <taxon>Paenimyroides</taxon>
    </lineage>
</organism>
<dbReference type="AlphaFoldDB" id="A0A3P3W9K1"/>
<reference evidence="1 2" key="1">
    <citation type="submission" date="2018-11" db="EMBL/GenBank/DDBJ databases">
        <title>Flavobacterium sp. nov., YIM 102701-2 draft genome.</title>
        <authorList>
            <person name="Li G."/>
            <person name="Jiang Y."/>
        </authorList>
    </citation>
    <scope>NUCLEOTIDE SEQUENCE [LARGE SCALE GENOMIC DNA]</scope>
    <source>
        <strain evidence="1 2">YIM 102701-2</strain>
    </source>
</reference>
<dbReference type="RefSeq" id="WP_125019127.1">
    <property type="nucleotide sequence ID" value="NZ_RQVQ01000018.1"/>
</dbReference>
<keyword evidence="2" id="KW-1185">Reference proteome</keyword>
<name>A0A3P3W9K1_9FLAO</name>
<evidence type="ECO:0000313" key="2">
    <source>
        <dbReference type="Proteomes" id="UP000275719"/>
    </source>
</evidence>
<dbReference type="Pfam" id="PF16266">
    <property type="entry name" value="DUF4919"/>
    <property type="match status" value="1"/>
</dbReference>
<dbReference type="Proteomes" id="UP000275719">
    <property type="component" value="Unassembled WGS sequence"/>
</dbReference>
<evidence type="ECO:0000313" key="1">
    <source>
        <dbReference type="EMBL" id="RRJ90299.1"/>
    </source>
</evidence>
<proteinExistence type="predicted"/>
<dbReference type="InterPro" id="IPR032578">
    <property type="entry name" value="DUF4919"/>
</dbReference>
<sequence>MNPNEKYANYVIKLKSGQTNIDYADFRTVFSMSEEFMNQDLKKSMLESLNELLSTKTDNNDKIIEQCYQILDVDYTEIGIHYLLSEFLLESNKETESLKHKEISTGLKDSILKSGDGNSCKTGYHVIKISEIFDILNFMNAEVISKKNNFSKDGIPCYEVKAKINGKTKKIYFDTTVMMGYILLKDSE</sequence>
<dbReference type="OrthoDB" id="686440at2"/>